<dbReference type="AlphaFoldDB" id="A0A6C2C8Y0"/>
<evidence type="ECO:0000256" key="2">
    <source>
        <dbReference type="ARBA" id="ARBA00023287"/>
    </source>
</evidence>
<dbReference type="Proteomes" id="UP000371977">
    <property type="component" value="Unassembled WGS sequence"/>
</dbReference>
<keyword evidence="4" id="KW-1185">Reference proteome</keyword>
<gene>
    <name evidence="3" type="ORF">ESZ50_03410</name>
</gene>
<accession>A0A6C2C8Y0</accession>
<dbReference type="GO" id="GO:0009986">
    <property type="term" value="C:cell surface"/>
    <property type="evidence" value="ECO:0007669"/>
    <property type="project" value="UniProtKB-SubCell"/>
</dbReference>
<dbReference type="InterPro" id="IPR012902">
    <property type="entry name" value="N_methyl_site"/>
</dbReference>
<dbReference type="PROSITE" id="PS51257">
    <property type="entry name" value="PROKAR_LIPOPROTEIN"/>
    <property type="match status" value="1"/>
</dbReference>
<evidence type="ECO:0000313" key="4">
    <source>
        <dbReference type="Proteomes" id="UP000371977"/>
    </source>
</evidence>
<organism evidence="3 4">
    <name type="scientific">Weissella muntiaci</name>
    <dbReference type="NCBI Taxonomy" id="2508881"/>
    <lineage>
        <taxon>Bacteria</taxon>
        <taxon>Bacillati</taxon>
        <taxon>Bacillota</taxon>
        <taxon>Bacilli</taxon>
        <taxon>Lactobacillales</taxon>
        <taxon>Lactobacillaceae</taxon>
        <taxon>Weissella</taxon>
    </lineage>
</organism>
<dbReference type="NCBIfam" id="TIGR02532">
    <property type="entry name" value="IV_pilin_GFxxxE"/>
    <property type="match status" value="1"/>
</dbReference>
<keyword evidence="2" id="KW-0178">Competence</keyword>
<evidence type="ECO:0000313" key="3">
    <source>
        <dbReference type="EMBL" id="TYC50112.1"/>
    </source>
</evidence>
<reference evidence="3 4" key="1">
    <citation type="submission" date="2019-01" db="EMBL/GenBank/DDBJ databases">
        <title>Weissella sp. nov., a novel lactic acid bacterium isolated from animal feces.</title>
        <authorList>
            <person name="Wang L.-T."/>
        </authorList>
    </citation>
    <scope>NUCLEOTIDE SEQUENCE [LARGE SCALE GENOMIC DNA]</scope>
    <source>
        <strain evidence="3 4">8H-2</strain>
    </source>
</reference>
<proteinExistence type="predicted"/>
<dbReference type="EMBL" id="SDGZ01000010">
    <property type="protein sequence ID" value="TYC50112.1"/>
    <property type="molecule type" value="Genomic_DNA"/>
</dbReference>
<name>A0A6C2C8Y0_9LACO</name>
<dbReference type="OrthoDB" id="2149387at2"/>
<protein>
    <submittedName>
        <fullName evidence="3">Prepilin-type N-terminal cleavage/methylation domain-containing protein</fullName>
    </submittedName>
</protein>
<dbReference type="RefSeq" id="WP_148622194.1">
    <property type="nucleotide sequence ID" value="NZ_SDGZ01000010.1"/>
</dbReference>
<sequence length="131" mass="15314">MLKNRRGFTLFESLLALMIVCSITLFGCYQLEAKRSGNWRNFEREFHYNFIQLLARQAQFSVRTNGNHKLWLAETSICLPVNWQIVNEGFFTVIRREGLGTRPATLKFKERLSGRTKKLVFQLGGGTYDFR</sequence>
<comment type="subcellular location">
    <subcellularLocation>
        <location evidence="1">Cell surface</location>
    </subcellularLocation>
</comment>
<evidence type="ECO:0000256" key="1">
    <source>
        <dbReference type="ARBA" id="ARBA00004241"/>
    </source>
</evidence>
<dbReference type="GO" id="GO:0030420">
    <property type="term" value="P:establishment of competence for transformation"/>
    <property type="evidence" value="ECO:0007669"/>
    <property type="project" value="UniProtKB-KW"/>
</dbReference>
<comment type="caution">
    <text evidence="3">The sequence shown here is derived from an EMBL/GenBank/DDBJ whole genome shotgun (WGS) entry which is preliminary data.</text>
</comment>